<keyword evidence="5" id="KW-1185">Reference proteome</keyword>
<dbReference type="AlphaFoldDB" id="A0A151AR70"/>
<evidence type="ECO:0000259" key="3">
    <source>
        <dbReference type="Pfam" id="PF00881"/>
    </source>
</evidence>
<dbReference type="InterPro" id="IPR029479">
    <property type="entry name" value="Nitroreductase"/>
</dbReference>
<dbReference type="SUPFAM" id="SSF55469">
    <property type="entry name" value="FMN-dependent nitroreductase-like"/>
    <property type="match status" value="1"/>
</dbReference>
<evidence type="ECO:0000256" key="2">
    <source>
        <dbReference type="ARBA" id="ARBA00023002"/>
    </source>
</evidence>
<comment type="caution">
    <text evidence="4">The sequence shown here is derived from an EMBL/GenBank/DDBJ whole genome shotgun (WGS) entry which is preliminary data.</text>
</comment>
<dbReference type="STRING" id="1121305.CLCOL_00760"/>
<gene>
    <name evidence="4" type="primary">bluB</name>
    <name evidence="4" type="ORF">CLCOL_00760</name>
</gene>
<reference evidence="4 5" key="1">
    <citation type="submission" date="2016-02" db="EMBL/GenBank/DDBJ databases">
        <title>Genome sequence of Clostridium colicanis DSM 13634.</title>
        <authorList>
            <person name="Poehlein A."/>
            <person name="Daniel R."/>
        </authorList>
    </citation>
    <scope>NUCLEOTIDE SEQUENCE [LARGE SCALE GENOMIC DNA]</scope>
    <source>
        <strain evidence="4 5">DSM 13634</strain>
    </source>
</reference>
<accession>A0A151AR70</accession>
<keyword evidence="2 4" id="KW-0560">Oxidoreductase</keyword>
<sequence length="192" mass="21949">MEFYDVVKKRKSIKKFKTGQLDRDKLLKIIDAAMRAPSWKNSTPYKFILVDREDLKDIIARSIINKSYETAEAVSNAPATIIIVADPNASGSIEEKDLYLVDSAIAMEHLILAATEEGYGTCWIASFDEKKIKEALEIPDNYKVVALTPIGESAEEEEEKPHKPKKDIRDYLYANKWEKSYMDQNVKVLIHH</sequence>
<evidence type="ECO:0000256" key="1">
    <source>
        <dbReference type="ARBA" id="ARBA00007118"/>
    </source>
</evidence>
<dbReference type="RefSeq" id="WP_061857033.1">
    <property type="nucleotide sequence ID" value="NZ_LTBB01000001.1"/>
</dbReference>
<evidence type="ECO:0000313" key="5">
    <source>
        <dbReference type="Proteomes" id="UP000075374"/>
    </source>
</evidence>
<dbReference type="EMBL" id="LTBB01000001">
    <property type="protein sequence ID" value="KYH30138.1"/>
    <property type="molecule type" value="Genomic_DNA"/>
</dbReference>
<name>A0A151AR70_9CLOT</name>
<protein>
    <submittedName>
        <fullName evidence="4">5,6-dimethylbenzimidazole synthase</fullName>
        <ecNumber evidence="4">1.13.11.79</ecNumber>
    </submittedName>
</protein>
<evidence type="ECO:0000313" key="4">
    <source>
        <dbReference type="EMBL" id="KYH30138.1"/>
    </source>
</evidence>
<comment type="similarity">
    <text evidence="1">Belongs to the nitroreductase family.</text>
</comment>
<dbReference type="PATRIC" id="fig|1121305.3.peg.78"/>
<dbReference type="EC" id="1.13.11.79" evidence="4"/>
<dbReference type="GO" id="GO:0102919">
    <property type="term" value="F:5,6-dimethylbenzimidazole synthase activity"/>
    <property type="evidence" value="ECO:0007669"/>
    <property type="project" value="UniProtKB-EC"/>
</dbReference>
<feature type="domain" description="Nitroreductase" evidence="3">
    <location>
        <begin position="7"/>
        <end position="151"/>
    </location>
</feature>
<proteinExistence type="inferred from homology"/>
<organism evidence="4 5">
    <name type="scientific">Clostridium colicanis DSM 13634</name>
    <dbReference type="NCBI Taxonomy" id="1121305"/>
    <lineage>
        <taxon>Bacteria</taxon>
        <taxon>Bacillati</taxon>
        <taxon>Bacillota</taxon>
        <taxon>Clostridia</taxon>
        <taxon>Eubacteriales</taxon>
        <taxon>Clostridiaceae</taxon>
        <taxon>Clostridium</taxon>
    </lineage>
</organism>
<dbReference type="Pfam" id="PF00881">
    <property type="entry name" value="Nitroreductase"/>
    <property type="match status" value="1"/>
</dbReference>
<dbReference type="InterPro" id="IPR000415">
    <property type="entry name" value="Nitroreductase-like"/>
</dbReference>
<dbReference type="Proteomes" id="UP000075374">
    <property type="component" value="Unassembled WGS sequence"/>
</dbReference>
<dbReference type="PANTHER" id="PTHR43673">
    <property type="entry name" value="NAD(P)H NITROREDUCTASE YDGI-RELATED"/>
    <property type="match status" value="1"/>
</dbReference>
<dbReference type="Gene3D" id="3.40.109.10">
    <property type="entry name" value="NADH Oxidase"/>
    <property type="match status" value="1"/>
</dbReference>
<dbReference type="PANTHER" id="PTHR43673:SF10">
    <property type="entry name" value="NADH DEHYDROGENASE_NAD(P)H NITROREDUCTASE XCC3605-RELATED"/>
    <property type="match status" value="1"/>
</dbReference>